<dbReference type="RefSeq" id="WP_183443276.1">
    <property type="nucleotide sequence ID" value="NZ_JACHXD010000017.1"/>
</dbReference>
<reference evidence="1 2" key="1">
    <citation type="submission" date="2020-08" db="EMBL/GenBank/DDBJ databases">
        <title>Genomic Encyclopedia of Type Strains, Phase III (KMG-III): the genomes of soil and plant-associated and newly described type strains.</title>
        <authorList>
            <person name="Whitman W."/>
        </authorList>
    </citation>
    <scope>NUCLEOTIDE SEQUENCE [LARGE SCALE GENOMIC DNA]</scope>
    <source>
        <strain evidence="1 2">CECT 8897</strain>
    </source>
</reference>
<gene>
    <name evidence="1" type="ORF">FHS03_004658</name>
</gene>
<sequence>MPTVTLMQAAGHPAANIVQITLLPMGVVLAGLAGGPLQFTCTNAQATIQTATQALITYTGPVGGHTETLAVSSVQA</sequence>
<evidence type="ECO:0000313" key="1">
    <source>
        <dbReference type="EMBL" id="MBB3121580.1"/>
    </source>
</evidence>
<dbReference type="Proteomes" id="UP000541535">
    <property type="component" value="Unassembled WGS sequence"/>
</dbReference>
<protein>
    <submittedName>
        <fullName evidence="1">Uncharacterized protein</fullName>
    </submittedName>
</protein>
<organism evidence="1 2">
    <name type="scientific">Pseudoduganella violacea</name>
    <dbReference type="NCBI Taxonomy" id="1715466"/>
    <lineage>
        <taxon>Bacteria</taxon>
        <taxon>Pseudomonadati</taxon>
        <taxon>Pseudomonadota</taxon>
        <taxon>Betaproteobacteria</taxon>
        <taxon>Burkholderiales</taxon>
        <taxon>Oxalobacteraceae</taxon>
        <taxon>Telluria group</taxon>
        <taxon>Pseudoduganella</taxon>
    </lineage>
</organism>
<accession>A0A7W5FW19</accession>
<evidence type="ECO:0000313" key="2">
    <source>
        <dbReference type="Proteomes" id="UP000541535"/>
    </source>
</evidence>
<keyword evidence="2" id="KW-1185">Reference proteome</keyword>
<dbReference type="AlphaFoldDB" id="A0A7W5FW19"/>
<proteinExistence type="predicted"/>
<name>A0A7W5FW19_9BURK</name>
<comment type="caution">
    <text evidence="1">The sequence shown here is derived from an EMBL/GenBank/DDBJ whole genome shotgun (WGS) entry which is preliminary data.</text>
</comment>
<dbReference type="EMBL" id="JACHXD010000017">
    <property type="protein sequence ID" value="MBB3121580.1"/>
    <property type="molecule type" value="Genomic_DNA"/>
</dbReference>